<organism evidence="6">
    <name type="scientific">Magallana gigas</name>
    <name type="common">Pacific oyster</name>
    <name type="synonym">Crassostrea gigas</name>
    <dbReference type="NCBI Taxonomy" id="29159"/>
    <lineage>
        <taxon>Eukaryota</taxon>
        <taxon>Metazoa</taxon>
        <taxon>Spiralia</taxon>
        <taxon>Lophotrochozoa</taxon>
        <taxon>Mollusca</taxon>
        <taxon>Bivalvia</taxon>
        <taxon>Autobranchia</taxon>
        <taxon>Pteriomorphia</taxon>
        <taxon>Ostreida</taxon>
        <taxon>Ostreoidea</taxon>
        <taxon>Ostreidae</taxon>
        <taxon>Magallana</taxon>
    </lineage>
</organism>
<evidence type="ECO:0000256" key="2">
    <source>
        <dbReference type="ARBA" id="ARBA00009773"/>
    </source>
</evidence>
<evidence type="ECO:0000256" key="3">
    <source>
        <dbReference type="ARBA" id="ARBA00022692"/>
    </source>
</evidence>
<proteinExistence type="inferred from homology"/>
<dbReference type="FunCoup" id="K1S0T2">
    <property type="interactions" value="1068"/>
</dbReference>
<comment type="subcellular location">
    <subcellularLocation>
        <location evidence="1">Membrane</location>
        <topology evidence="1">Multi-pass membrane protein</topology>
    </subcellularLocation>
</comment>
<evidence type="ECO:0000313" key="6">
    <source>
        <dbReference type="EMBL" id="EKC40851.1"/>
    </source>
</evidence>
<dbReference type="PANTHER" id="PTHR21716:SF4">
    <property type="entry name" value="TRANSMEMBRANE PROTEIN 245"/>
    <property type="match status" value="1"/>
</dbReference>
<dbReference type="EMBL" id="JH818113">
    <property type="protein sequence ID" value="EKC40851.1"/>
    <property type="molecule type" value="Genomic_DNA"/>
</dbReference>
<evidence type="ECO:0000256" key="4">
    <source>
        <dbReference type="ARBA" id="ARBA00022989"/>
    </source>
</evidence>
<sequence>MADFKSPFVNSMLQTFSQGHEKAFKQALYTTAANVFLLLAGASAIAVYFILEAFLRPLLWAVLCGTFLYPFKREITEILRRWLRGLQDSGTPFAIGIAYIPIQALDYTYVMTFDRTIVRHWKLLCGAVTSLFLIYLLWYFGPVRSILDVCCAVFIFVYEVLDYFTSFWVWTLVVAYLVVVIFLWNNDSKRCLQLLSVPIWGVLILHIASVAGALRVPLFMLIIGLIATGFATEVKETKRKVEEKGQSISDLKAIWIVFSGDLERSLSEVQQSDSSIFDSSTEISTTESFSSENTVYQSQKSTEIKKPTDLPINLNTPGTATPKVGSVRQKRVKTSEEKGPVSTKYFVYLFWALVLTRVWMNIWLLQLLVPLLGLMWIFKAFVHQLKPGGFFGEKVEYCKSSFMEWYTARSEVLAPRWVIGLLKLFSRGDAKMMSILEGSLDKFTSVLFIFILLIGSTLFTIFFAVQVHQESMHLFRISSNVLNNTREYADWLPKGEDMQIAMDSMVGNAYLYGRKWLASKVHDLVGRDKEVNNTKIEGKVLEVWDNLYHSWLARGASNYSEAKPGFQIMPSEMLDWKSIYEFGMQGKSFNYSQVMEFVKDNIGTFVSVLENVWMVLKGNMSLMLSIATAALSIVLGGGTAILNLFISAAIFLTTLFYLLASSGKQFKPLEWISGLNPHPSGSTFSLAVEEAIGGVFMASLKMAAFYGLYTWLTHTLFGINMVFIPSALAAVLAAVPFLGPYWATLPAVLELWLIQGQGLKGLSLFICHILPTYFVDTAILGEIKGGHPYLTGLAIAGGIYWLGLEGAIIGPILLCCFIVVYNVYGSMLTTDGIPGDKVTVSRSRTIGNLNRYHFKFSSTGLYYIHCWRTLLSGAHLSYFSKQWMSLLIN</sequence>
<dbReference type="PANTHER" id="PTHR21716">
    <property type="entry name" value="TRANSMEMBRANE PROTEIN"/>
    <property type="match status" value="1"/>
</dbReference>
<keyword evidence="3 6" id="KW-0812">Transmembrane</keyword>
<accession>K1S0T2</accession>
<keyword evidence="4" id="KW-1133">Transmembrane helix</keyword>
<gene>
    <name evidence="6" type="ORF">CGI_10026538</name>
</gene>
<protein>
    <submittedName>
        <fullName evidence="6">Transmembrane protein C9orf5</fullName>
    </submittedName>
</protein>
<dbReference type="InterPro" id="IPR002549">
    <property type="entry name" value="AI-2E-like"/>
</dbReference>
<dbReference type="AlphaFoldDB" id="K1S0T2"/>
<name>K1S0T2_MAGGI</name>
<keyword evidence="5" id="KW-0472">Membrane</keyword>
<dbReference type="HOGENOM" id="CLU_005960_0_0_1"/>
<dbReference type="Pfam" id="PF01594">
    <property type="entry name" value="AI-2E_transport"/>
    <property type="match status" value="1"/>
</dbReference>
<dbReference type="InParanoid" id="K1S0T2"/>
<reference evidence="6" key="1">
    <citation type="journal article" date="2012" name="Nature">
        <title>The oyster genome reveals stress adaptation and complexity of shell formation.</title>
        <authorList>
            <person name="Zhang G."/>
            <person name="Fang X."/>
            <person name="Guo X."/>
            <person name="Li L."/>
            <person name="Luo R."/>
            <person name="Xu F."/>
            <person name="Yang P."/>
            <person name="Zhang L."/>
            <person name="Wang X."/>
            <person name="Qi H."/>
            <person name="Xiong Z."/>
            <person name="Que H."/>
            <person name="Xie Y."/>
            <person name="Holland P.W."/>
            <person name="Paps J."/>
            <person name="Zhu Y."/>
            <person name="Wu F."/>
            <person name="Chen Y."/>
            <person name="Wang J."/>
            <person name="Peng C."/>
            <person name="Meng J."/>
            <person name="Yang L."/>
            <person name="Liu J."/>
            <person name="Wen B."/>
            <person name="Zhang N."/>
            <person name="Huang Z."/>
            <person name="Zhu Q."/>
            <person name="Feng Y."/>
            <person name="Mount A."/>
            <person name="Hedgecock D."/>
            <person name="Xu Z."/>
            <person name="Liu Y."/>
            <person name="Domazet-Loso T."/>
            <person name="Du Y."/>
            <person name="Sun X."/>
            <person name="Zhang S."/>
            <person name="Liu B."/>
            <person name="Cheng P."/>
            <person name="Jiang X."/>
            <person name="Li J."/>
            <person name="Fan D."/>
            <person name="Wang W."/>
            <person name="Fu W."/>
            <person name="Wang T."/>
            <person name="Wang B."/>
            <person name="Zhang J."/>
            <person name="Peng Z."/>
            <person name="Li Y."/>
            <person name="Li N."/>
            <person name="Wang J."/>
            <person name="Chen M."/>
            <person name="He Y."/>
            <person name="Tan F."/>
            <person name="Song X."/>
            <person name="Zheng Q."/>
            <person name="Huang R."/>
            <person name="Yang H."/>
            <person name="Du X."/>
            <person name="Chen L."/>
            <person name="Yang M."/>
            <person name="Gaffney P.M."/>
            <person name="Wang S."/>
            <person name="Luo L."/>
            <person name="She Z."/>
            <person name="Ming Y."/>
            <person name="Huang W."/>
            <person name="Zhang S."/>
            <person name="Huang B."/>
            <person name="Zhang Y."/>
            <person name="Qu T."/>
            <person name="Ni P."/>
            <person name="Miao G."/>
            <person name="Wang J."/>
            <person name="Wang Q."/>
            <person name="Steinberg C.E."/>
            <person name="Wang H."/>
            <person name="Li N."/>
            <person name="Qian L."/>
            <person name="Zhang G."/>
            <person name="Li Y."/>
            <person name="Yang H."/>
            <person name="Liu X."/>
            <person name="Wang J."/>
            <person name="Yin Y."/>
            <person name="Wang J."/>
        </authorList>
    </citation>
    <scope>NUCLEOTIDE SEQUENCE [LARGE SCALE GENOMIC DNA]</scope>
    <source>
        <strain evidence="6">05x7-T-G4-1.051#20</strain>
    </source>
</reference>
<evidence type="ECO:0000256" key="5">
    <source>
        <dbReference type="ARBA" id="ARBA00023136"/>
    </source>
</evidence>
<comment type="similarity">
    <text evidence="2">Belongs to the autoinducer-2 exporter (AI-2E) (TC 2.A.86) family.</text>
</comment>
<evidence type="ECO:0000256" key="1">
    <source>
        <dbReference type="ARBA" id="ARBA00004141"/>
    </source>
</evidence>
<dbReference type="GO" id="GO:0016020">
    <property type="term" value="C:membrane"/>
    <property type="evidence" value="ECO:0007669"/>
    <property type="project" value="UniProtKB-SubCell"/>
</dbReference>